<evidence type="ECO:0000256" key="1">
    <source>
        <dbReference type="ARBA" id="ARBA00004651"/>
    </source>
</evidence>
<keyword evidence="5 8" id="KW-0812">Transmembrane</keyword>
<feature type="transmembrane region" description="Helical" evidence="8">
    <location>
        <begin position="189"/>
        <end position="208"/>
    </location>
</feature>
<evidence type="ECO:0000256" key="5">
    <source>
        <dbReference type="ARBA" id="ARBA00022692"/>
    </source>
</evidence>
<dbReference type="PANTHER" id="PTHR30294:SF45">
    <property type="entry name" value="LINEARMYCIN RESISTANCE PERMEASE PROTEIN LNRN"/>
    <property type="match status" value="1"/>
</dbReference>
<dbReference type="EMBL" id="CAKMMG010000002">
    <property type="protein sequence ID" value="CAH1204328.1"/>
    <property type="molecule type" value="Genomic_DNA"/>
</dbReference>
<organism evidence="10 11">
    <name type="scientific">Paenibacillus auburnensis</name>
    <dbReference type="NCBI Taxonomy" id="2905649"/>
    <lineage>
        <taxon>Bacteria</taxon>
        <taxon>Bacillati</taxon>
        <taxon>Bacillota</taxon>
        <taxon>Bacilli</taxon>
        <taxon>Bacillales</taxon>
        <taxon>Paenibacillaceae</taxon>
        <taxon>Paenibacillus</taxon>
    </lineage>
</organism>
<dbReference type="Pfam" id="PF12698">
    <property type="entry name" value="ABC2_membrane_3"/>
    <property type="match status" value="1"/>
</dbReference>
<sequence length="383" mass="41899">MWKDLWFLVIAQLRTTLRKRSALLLYFGLPVAGILFSTLLYSSTGTAPLRVGIVNLDGKQTIASGTVEFIKGLDHLTLVEVTESELREQLAASELDSGIVLETGFSQSVQAGKPGHIVIQSVKGMQVTAYIKSMLKGYIDNVAAIGTISAGDSVKFNKLYNGYKGAEFKLTWQSVQDKGNTKNMSYQSIGFLIMFMMTSAINLSELILKNRENRTYFRVLSSPVSARTYVLSNIIVNLCIMLAQIVVTLFCMRVVFGLDPGIPIAEMLGLMVLFALVSVSLSLTVVSFSKNTASAGALQNLIVTPTCLLSGCFFPIGIMPEPIRRIADFLPQSWVLQSITKLQSGDSLTSIGFNLAVLLAFAAVFFLIASYMFGRNNDTRNFV</sequence>
<dbReference type="PRINTS" id="PR00164">
    <property type="entry name" value="ABC2TRNSPORT"/>
</dbReference>
<evidence type="ECO:0000256" key="4">
    <source>
        <dbReference type="ARBA" id="ARBA00022475"/>
    </source>
</evidence>
<comment type="caution">
    <text evidence="10">The sequence shown here is derived from an EMBL/GenBank/DDBJ whole genome shotgun (WGS) entry which is preliminary data.</text>
</comment>
<evidence type="ECO:0000259" key="9">
    <source>
        <dbReference type="PROSITE" id="PS51012"/>
    </source>
</evidence>
<dbReference type="InterPro" id="IPR051449">
    <property type="entry name" value="ABC-2_transporter_component"/>
</dbReference>
<accession>A0ABM9C4T6</accession>
<name>A0ABM9C4T6_9BACL</name>
<evidence type="ECO:0000313" key="11">
    <source>
        <dbReference type="Proteomes" id="UP000838324"/>
    </source>
</evidence>
<feature type="transmembrane region" description="Helical" evidence="8">
    <location>
        <begin position="351"/>
        <end position="373"/>
    </location>
</feature>
<feature type="transmembrane region" description="Helical" evidence="8">
    <location>
        <begin position="300"/>
        <end position="319"/>
    </location>
</feature>
<gene>
    <name evidence="10" type="primary">lnrN_1</name>
    <name evidence="10" type="ORF">PAECIP111892_02417</name>
</gene>
<keyword evidence="3 8" id="KW-0813">Transport</keyword>
<reference evidence="10" key="1">
    <citation type="submission" date="2022-01" db="EMBL/GenBank/DDBJ databases">
        <authorList>
            <person name="Criscuolo A."/>
        </authorList>
    </citation>
    <scope>NUCLEOTIDE SEQUENCE</scope>
    <source>
        <strain evidence="10">CIP111892</strain>
    </source>
</reference>
<dbReference type="PROSITE" id="PS51012">
    <property type="entry name" value="ABC_TM2"/>
    <property type="match status" value="1"/>
</dbReference>
<dbReference type="PANTHER" id="PTHR30294">
    <property type="entry name" value="MEMBRANE COMPONENT OF ABC TRANSPORTER YHHJ-RELATED"/>
    <property type="match status" value="1"/>
</dbReference>
<dbReference type="InterPro" id="IPR000412">
    <property type="entry name" value="ABC_2_transport"/>
</dbReference>
<feature type="transmembrane region" description="Helical" evidence="8">
    <location>
        <begin position="268"/>
        <end position="288"/>
    </location>
</feature>
<evidence type="ECO:0000256" key="8">
    <source>
        <dbReference type="RuleBase" id="RU361157"/>
    </source>
</evidence>
<dbReference type="RefSeq" id="WP_236333318.1">
    <property type="nucleotide sequence ID" value="NZ_CAKMMG010000002.1"/>
</dbReference>
<comment type="subcellular location">
    <subcellularLocation>
        <location evidence="1 8">Cell membrane</location>
        <topology evidence="1 8">Multi-pass membrane protein</topology>
    </subcellularLocation>
</comment>
<evidence type="ECO:0000313" key="10">
    <source>
        <dbReference type="EMBL" id="CAH1204328.1"/>
    </source>
</evidence>
<dbReference type="InterPro" id="IPR013525">
    <property type="entry name" value="ABC2_TM"/>
</dbReference>
<proteinExistence type="inferred from homology"/>
<evidence type="ECO:0000256" key="3">
    <source>
        <dbReference type="ARBA" id="ARBA00022448"/>
    </source>
</evidence>
<feature type="transmembrane region" description="Helical" evidence="8">
    <location>
        <begin position="21"/>
        <end position="41"/>
    </location>
</feature>
<dbReference type="Proteomes" id="UP000838324">
    <property type="component" value="Unassembled WGS sequence"/>
</dbReference>
<comment type="similarity">
    <text evidence="2 8">Belongs to the ABC-2 integral membrane protein family.</text>
</comment>
<protein>
    <recommendedName>
        <fullName evidence="8">Transport permease protein</fullName>
    </recommendedName>
</protein>
<feature type="transmembrane region" description="Helical" evidence="8">
    <location>
        <begin position="229"/>
        <end position="256"/>
    </location>
</feature>
<evidence type="ECO:0000256" key="7">
    <source>
        <dbReference type="ARBA" id="ARBA00023136"/>
    </source>
</evidence>
<evidence type="ECO:0000256" key="6">
    <source>
        <dbReference type="ARBA" id="ARBA00022989"/>
    </source>
</evidence>
<feature type="domain" description="ABC transmembrane type-2" evidence="9">
    <location>
        <begin position="152"/>
        <end position="376"/>
    </location>
</feature>
<keyword evidence="6 8" id="KW-1133">Transmembrane helix</keyword>
<dbReference type="InterPro" id="IPR047817">
    <property type="entry name" value="ABC2_TM_bact-type"/>
</dbReference>
<keyword evidence="4 8" id="KW-1003">Cell membrane</keyword>
<keyword evidence="7 8" id="KW-0472">Membrane</keyword>
<evidence type="ECO:0000256" key="2">
    <source>
        <dbReference type="ARBA" id="ARBA00007783"/>
    </source>
</evidence>
<keyword evidence="11" id="KW-1185">Reference proteome</keyword>
<dbReference type="Gene3D" id="3.40.1710.10">
    <property type="entry name" value="abc type-2 transporter like domain"/>
    <property type="match status" value="1"/>
</dbReference>